<dbReference type="GO" id="GO:0019887">
    <property type="term" value="F:protein kinase regulator activity"/>
    <property type="evidence" value="ECO:0007669"/>
    <property type="project" value="InterPro"/>
</dbReference>
<comment type="subunit">
    <text evidence="2">Tetramer of two alpha and two beta subunits.</text>
</comment>
<dbReference type="Gene3D" id="2.20.25.20">
    <property type="match status" value="1"/>
</dbReference>
<evidence type="ECO:0000256" key="2">
    <source>
        <dbReference type="RuleBase" id="RU361268"/>
    </source>
</evidence>
<dbReference type="GeneID" id="94833195"/>
<dbReference type="SUPFAM" id="SSF57798">
    <property type="entry name" value="Casein kinase II beta subunit"/>
    <property type="match status" value="1"/>
</dbReference>
<dbReference type="EMBL" id="MLAK01000422">
    <property type="protein sequence ID" value="OHT14090.1"/>
    <property type="molecule type" value="Genomic_DNA"/>
</dbReference>
<protein>
    <recommendedName>
        <fullName evidence="2">Casein kinase II subunit beta</fullName>
        <shortName evidence="2">CK II beta</shortName>
    </recommendedName>
</protein>
<evidence type="ECO:0000256" key="1">
    <source>
        <dbReference type="ARBA" id="ARBA00006941"/>
    </source>
</evidence>
<dbReference type="VEuPathDB" id="TrichDB:TRFO_15626"/>
<keyword evidence="3" id="KW-0418">Kinase</keyword>
<dbReference type="Gene3D" id="1.10.1820.10">
    <property type="entry name" value="protein kinase ck2 holoenzyme, chain C, domain 1"/>
    <property type="match status" value="1"/>
</dbReference>
<dbReference type="PANTHER" id="PTHR11740:SF0">
    <property type="entry name" value="CASEIN KINASE II SUBUNIT BETA"/>
    <property type="match status" value="1"/>
</dbReference>
<dbReference type="Proteomes" id="UP000179807">
    <property type="component" value="Unassembled WGS sequence"/>
</dbReference>
<dbReference type="PRINTS" id="PR00472">
    <property type="entry name" value="CASNKINASEII"/>
</dbReference>
<reference evidence="3" key="1">
    <citation type="submission" date="2016-10" db="EMBL/GenBank/DDBJ databases">
        <authorList>
            <person name="Benchimol M."/>
            <person name="Almeida L.G."/>
            <person name="Vasconcelos A.T."/>
            <person name="Perreira-Neves A."/>
            <person name="Rosa I.A."/>
            <person name="Tasca T."/>
            <person name="Bogo M.R."/>
            <person name="de Souza W."/>
        </authorList>
    </citation>
    <scope>NUCLEOTIDE SEQUENCE [LARGE SCALE GENOMIC DNA]</scope>
    <source>
        <strain evidence="3">K</strain>
    </source>
</reference>
<dbReference type="AlphaFoldDB" id="A0A1J4KSK8"/>
<gene>
    <name evidence="3" type="ORF">TRFO_15626</name>
</gene>
<comment type="similarity">
    <text evidence="1 2">Belongs to the casein kinase 2 subunit beta family.</text>
</comment>
<evidence type="ECO:0000313" key="4">
    <source>
        <dbReference type="Proteomes" id="UP000179807"/>
    </source>
</evidence>
<dbReference type="SMART" id="SM01085">
    <property type="entry name" value="CK_II_beta"/>
    <property type="match status" value="1"/>
</dbReference>
<dbReference type="InterPro" id="IPR035991">
    <property type="entry name" value="Casein_kinase_II_beta-like"/>
</dbReference>
<dbReference type="Pfam" id="PF01214">
    <property type="entry name" value="CK_II_beta"/>
    <property type="match status" value="1"/>
</dbReference>
<dbReference type="InterPro" id="IPR016149">
    <property type="entry name" value="Casein_kin_II_reg-sub_N"/>
</dbReference>
<dbReference type="GO" id="GO:0016301">
    <property type="term" value="F:kinase activity"/>
    <property type="evidence" value="ECO:0007669"/>
    <property type="project" value="UniProtKB-KW"/>
</dbReference>
<dbReference type="RefSeq" id="XP_068367226.1">
    <property type="nucleotide sequence ID" value="XM_068498491.1"/>
</dbReference>
<name>A0A1J4KSK8_9EUKA</name>
<comment type="caution">
    <text evidence="3">The sequence shown here is derived from an EMBL/GenBank/DDBJ whole genome shotgun (WGS) entry which is preliminary data.</text>
</comment>
<dbReference type="GO" id="GO:0005956">
    <property type="term" value="C:protein kinase CK2 complex"/>
    <property type="evidence" value="ECO:0007669"/>
    <property type="project" value="UniProtKB-UniRule"/>
</dbReference>
<dbReference type="InterPro" id="IPR000704">
    <property type="entry name" value="Casein_kinase_II_reg-sub"/>
</dbReference>
<dbReference type="GO" id="GO:0005737">
    <property type="term" value="C:cytoplasm"/>
    <property type="evidence" value="ECO:0007669"/>
    <property type="project" value="TreeGrafter"/>
</dbReference>
<organism evidence="3 4">
    <name type="scientific">Tritrichomonas foetus</name>
    <dbReference type="NCBI Taxonomy" id="1144522"/>
    <lineage>
        <taxon>Eukaryota</taxon>
        <taxon>Metamonada</taxon>
        <taxon>Parabasalia</taxon>
        <taxon>Tritrichomonadida</taxon>
        <taxon>Tritrichomonadidae</taxon>
        <taxon>Tritrichomonas</taxon>
    </lineage>
</organism>
<proteinExistence type="inferred from homology"/>
<sequence length="217" mass="25187">MIPTIIPNQTISSNSLKRLPKYSPKTWIDWIFTLSQSKYFIKIDNIFIKDQFNHTGIATHVQRYQEVRRLILGYRFTPKGIIRKNSDSTNNSVIMLNGLLHARFINTKKGLHKMHEKFSKNEFPKCPRYKCHGASCLPFGMYDEPGKGNVCFYCPKCQNIYECLDEDVSGLDGAFFGPTWINMFMFCYSLGFNLNCYHKGLINNENNKDEENESHNG</sequence>
<keyword evidence="4" id="KW-1185">Reference proteome</keyword>
<keyword evidence="3" id="KW-0808">Transferase</keyword>
<dbReference type="PANTHER" id="PTHR11740">
    <property type="entry name" value="CASEIN KINASE II SUBUNIT BETA"/>
    <property type="match status" value="1"/>
</dbReference>
<dbReference type="FunFam" id="2.20.25.20:FF:000001">
    <property type="entry name" value="Casein kinase II subunit beta"/>
    <property type="match status" value="1"/>
</dbReference>
<dbReference type="OrthoDB" id="3971593at2759"/>
<accession>A0A1J4KSK8</accession>
<evidence type="ECO:0000313" key="3">
    <source>
        <dbReference type="EMBL" id="OHT14090.1"/>
    </source>
</evidence>